<evidence type="ECO:0000313" key="2">
    <source>
        <dbReference type="Proteomes" id="UP000000683"/>
    </source>
</evidence>
<dbReference type="AlphaFoldDB" id="F5ZBI2"/>
<name>F5ZBI2_ALTNA</name>
<evidence type="ECO:0000313" key="1">
    <source>
        <dbReference type="EMBL" id="AEF03639.1"/>
    </source>
</evidence>
<dbReference type="OrthoDB" id="6823186at2"/>
<dbReference type="HOGENOM" id="CLU_867762_0_0_6"/>
<sequence length="329" mass="38279">MTHDKLGDIYLYPSRSKNEFLAINKKSLEKIGYKVKNIDSDFYLELIKGKKNALVVLNWVEDSVYGRSYKRFVQYFFKMIFLILFSKILSKKVIWVRHNFKPHNGNKTNVRYKTICSLYRFLNIKPVPLESYYSKPALSHPLYKTNKKLMSDVIKYKGNDESFSDLIVFFGAVKRYKNLHAILESWPKDVPLKIAGFCGDEDYKKYLKGIIEKNNLIVDWNNKFLSDIELTQLLQNTKFVLLPHAENSMISSGSFYHAIGEGCNIITSNNQFGLSKSNEHSFVTIYEASKISNDYLDEIYVERSQIMQEAMDKYGEAVVCSAWETVLKM</sequence>
<organism evidence="1 2">
    <name type="scientific">Alteromonas naphthalenivorans</name>
    <dbReference type="NCBI Taxonomy" id="715451"/>
    <lineage>
        <taxon>Bacteria</taxon>
        <taxon>Pseudomonadati</taxon>
        <taxon>Pseudomonadota</taxon>
        <taxon>Gammaproteobacteria</taxon>
        <taxon>Alteromonadales</taxon>
        <taxon>Alteromonadaceae</taxon>
        <taxon>Alteromonas/Salinimonas group</taxon>
        <taxon>Alteromonas</taxon>
    </lineage>
</organism>
<evidence type="ECO:0008006" key="3">
    <source>
        <dbReference type="Google" id="ProtNLM"/>
    </source>
</evidence>
<dbReference type="SUPFAM" id="SSF53756">
    <property type="entry name" value="UDP-Glycosyltransferase/glycogen phosphorylase"/>
    <property type="match status" value="1"/>
</dbReference>
<dbReference type="Proteomes" id="UP000000683">
    <property type="component" value="Chromosome"/>
</dbReference>
<gene>
    <name evidence="1" type="ordered locus">ambt_10585</name>
</gene>
<accession>F5ZBI2</accession>
<dbReference type="EMBL" id="CP002339">
    <property type="protein sequence ID" value="AEF03639.1"/>
    <property type="molecule type" value="Genomic_DNA"/>
</dbReference>
<dbReference type="KEGG" id="alt:ambt_10585"/>
<keyword evidence="2" id="KW-1185">Reference proteome</keyword>
<protein>
    <recommendedName>
        <fullName evidence="3">Glycosyl transferase family 1 domain-containing protein</fullName>
    </recommendedName>
</protein>
<proteinExistence type="predicted"/>
<dbReference type="Gene3D" id="3.40.50.2000">
    <property type="entry name" value="Glycogen Phosphorylase B"/>
    <property type="match status" value="1"/>
</dbReference>
<dbReference type="RefSeq" id="WP_013784572.1">
    <property type="nucleotide sequence ID" value="NC_015554.1"/>
</dbReference>
<reference evidence="1 2" key="1">
    <citation type="journal article" date="2011" name="J. Bacteriol.">
        <title>Complete genome sequence of the polycyclic aromatic hydrocarbon-degrading bacterium Alteromonas sp. strain SN2.</title>
        <authorList>
            <person name="Jin H.M."/>
            <person name="Jeong H."/>
            <person name="Moon E.J."/>
            <person name="Math R.K."/>
            <person name="Lee K."/>
            <person name="Kim H.J."/>
            <person name="Jeon C.O."/>
            <person name="Oh T.K."/>
            <person name="Kim J.F."/>
        </authorList>
    </citation>
    <scope>NUCLEOTIDE SEQUENCE [LARGE SCALE GENOMIC DNA]</scope>
    <source>
        <strain evidence="2">JCM 17741 / KACC 18427 / KCTC 11700BP / SN2</strain>
    </source>
</reference>
<dbReference type="eggNOG" id="COG0438">
    <property type="taxonomic scope" value="Bacteria"/>
</dbReference>